<comment type="caution">
    <text evidence="13">The sequence shown here is derived from an EMBL/GenBank/DDBJ whole genome shotgun (WGS) entry which is preliminary data.</text>
</comment>
<feature type="disulfide bond" evidence="9">
    <location>
        <begin position="380"/>
        <end position="390"/>
    </location>
</feature>
<reference evidence="13 14" key="1">
    <citation type="journal article" date="2019" name="PLoS ONE">
        <title>Genomic analyses reveal an absence of contemporary introgressive admixture between fin whales and blue whales, despite known hybrids.</title>
        <authorList>
            <person name="Westbury M.V."/>
            <person name="Petersen B."/>
            <person name="Lorenzen E.D."/>
        </authorList>
    </citation>
    <scope>NUCLEOTIDE SEQUENCE [LARGE SCALE GENOMIC DNA]</scope>
    <source>
        <strain evidence="13">FinWhale-01</strain>
    </source>
</reference>
<feature type="non-terminal residue" evidence="13">
    <location>
        <position position="571"/>
    </location>
</feature>
<proteinExistence type="predicted"/>
<accession>A0A6A1Q826</accession>
<evidence type="ECO:0000259" key="11">
    <source>
        <dbReference type="PROSITE" id="PS50287"/>
    </source>
</evidence>
<dbReference type="InterPro" id="IPR003599">
    <property type="entry name" value="Ig_sub"/>
</dbReference>
<dbReference type="PROSITE" id="PS50835">
    <property type="entry name" value="IG_LIKE"/>
    <property type="match status" value="2"/>
</dbReference>
<keyword evidence="2" id="KW-1003">Cell membrane</keyword>
<dbReference type="InterPro" id="IPR007110">
    <property type="entry name" value="Ig-like_dom"/>
</dbReference>
<feature type="non-terminal residue" evidence="13">
    <location>
        <position position="1"/>
    </location>
</feature>
<dbReference type="FunFam" id="2.60.40.10:FF:000357">
    <property type="entry name" value="Fc receptor like 1"/>
    <property type="match status" value="1"/>
</dbReference>
<gene>
    <name evidence="13" type="ORF">E2I00_014117</name>
</gene>
<evidence type="ECO:0000256" key="2">
    <source>
        <dbReference type="ARBA" id="ARBA00022475"/>
    </source>
</evidence>
<name>A0A6A1Q826_BALPH</name>
<dbReference type="Pfam" id="PF00530">
    <property type="entry name" value="SRCR"/>
    <property type="match status" value="1"/>
</dbReference>
<evidence type="ECO:0000256" key="10">
    <source>
        <dbReference type="SAM" id="MobiDB-lite"/>
    </source>
</evidence>
<keyword evidence="14" id="KW-1185">Reference proteome</keyword>
<keyword evidence="4" id="KW-0677">Repeat</keyword>
<dbReference type="SMART" id="SM00409">
    <property type="entry name" value="IG"/>
    <property type="match status" value="3"/>
</dbReference>
<keyword evidence="6 9" id="KW-1015">Disulfide bond</keyword>
<evidence type="ECO:0000256" key="6">
    <source>
        <dbReference type="ARBA" id="ARBA00023157"/>
    </source>
</evidence>
<dbReference type="EMBL" id="SGJD01001021">
    <property type="protein sequence ID" value="KAB0402291.1"/>
    <property type="molecule type" value="Genomic_DNA"/>
</dbReference>
<evidence type="ECO:0000256" key="8">
    <source>
        <dbReference type="ARBA" id="ARBA00023319"/>
    </source>
</evidence>
<dbReference type="Pfam" id="PF13927">
    <property type="entry name" value="Ig_3"/>
    <property type="match status" value="1"/>
</dbReference>
<dbReference type="SUPFAM" id="SSF56487">
    <property type="entry name" value="SRCR-like"/>
    <property type="match status" value="1"/>
</dbReference>
<dbReference type="FunFam" id="3.10.250.10:FF:000001">
    <property type="entry name" value="Lysyl oxidase 4 isoform X1"/>
    <property type="match status" value="1"/>
</dbReference>
<keyword evidence="5" id="KW-0472">Membrane</keyword>
<feature type="domain" description="Ig-like" evidence="12">
    <location>
        <begin position="213"/>
        <end position="297"/>
    </location>
</feature>
<keyword evidence="8" id="KW-0393">Immunoglobulin domain</keyword>
<dbReference type="PANTHER" id="PTHR19331">
    <property type="entry name" value="SCAVENGER RECEPTOR DOMAIN-CONTAINING"/>
    <property type="match status" value="1"/>
</dbReference>
<evidence type="ECO:0000313" key="14">
    <source>
        <dbReference type="Proteomes" id="UP000437017"/>
    </source>
</evidence>
<evidence type="ECO:0008006" key="15">
    <source>
        <dbReference type="Google" id="ProtNLM"/>
    </source>
</evidence>
<evidence type="ECO:0000256" key="1">
    <source>
        <dbReference type="ARBA" id="ARBA00004236"/>
    </source>
</evidence>
<keyword evidence="3" id="KW-0732">Signal</keyword>
<feature type="domain" description="Ig-like" evidence="12">
    <location>
        <begin position="114"/>
        <end position="205"/>
    </location>
</feature>
<dbReference type="GO" id="GO:0005886">
    <property type="term" value="C:plasma membrane"/>
    <property type="evidence" value="ECO:0007669"/>
    <property type="project" value="UniProtKB-SubCell"/>
</dbReference>
<evidence type="ECO:0000256" key="3">
    <source>
        <dbReference type="ARBA" id="ARBA00022729"/>
    </source>
</evidence>
<dbReference type="Gene3D" id="3.10.250.10">
    <property type="entry name" value="SRCR-like domain"/>
    <property type="match status" value="1"/>
</dbReference>
<dbReference type="InterPro" id="IPR036179">
    <property type="entry name" value="Ig-like_dom_sf"/>
</dbReference>
<dbReference type="Gene3D" id="2.60.40.10">
    <property type="entry name" value="Immunoglobulins"/>
    <property type="match status" value="3"/>
</dbReference>
<keyword evidence="7" id="KW-0325">Glycoprotein</keyword>
<dbReference type="PRINTS" id="PR00258">
    <property type="entry name" value="SPERACTRCPTR"/>
</dbReference>
<feature type="region of interest" description="Disordered" evidence="10">
    <location>
        <begin position="409"/>
        <end position="467"/>
    </location>
</feature>
<evidence type="ECO:0000256" key="9">
    <source>
        <dbReference type="PROSITE-ProRule" id="PRU00196"/>
    </source>
</evidence>
<dbReference type="SMART" id="SM00202">
    <property type="entry name" value="SR"/>
    <property type="match status" value="1"/>
</dbReference>
<dbReference type="InterPro" id="IPR003598">
    <property type="entry name" value="Ig_sub2"/>
</dbReference>
<dbReference type="SMART" id="SM00408">
    <property type="entry name" value="IGc2"/>
    <property type="match status" value="2"/>
</dbReference>
<dbReference type="PROSITE" id="PS50287">
    <property type="entry name" value="SRCR_2"/>
    <property type="match status" value="1"/>
</dbReference>
<evidence type="ECO:0000259" key="12">
    <source>
        <dbReference type="PROSITE" id="PS50835"/>
    </source>
</evidence>
<dbReference type="InterPro" id="IPR001190">
    <property type="entry name" value="SRCR"/>
</dbReference>
<evidence type="ECO:0000313" key="13">
    <source>
        <dbReference type="EMBL" id="KAB0402291.1"/>
    </source>
</evidence>
<dbReference type="AlphaFoldDB" id="A0A6A1Q826"/>
<sequence>KSSDVFDLQQVIKGWLSGIGSASVRGKKCMRLFCKKAQEESSVVAGYFFFKDGHTLRSDWRSPEFWISSIRKEDSGYSWCEAMTASHSVSKQSHRSYIQVQIEHQRWTARLGIPVSGVFLETQPQGDQAVEGKMPVLVCSVAEGTGDTTFSWHREDMRESLGQKSQRSQRAELEIPVIREGHAGGYYCTADNGYGIIQSEAVNVSMRIPVSHPVLTFSTSGAQVFTGDVVELRCEDKRASPPILYRFYHDNVTLGSTSAPFGGRASFNLSLTTGRSGNYACEADNGLGAQRHGRDMSNVSFHKHPPKIRLVNGAHHCNGRVEVEKEGRWGTVCDDGWDMKDAAVVRRDLGRGAAKHTPAGMLYLPVAEEDQSVFIQVTLCNGTEEALAGCEQVETFDCGHDEDTGAVCEDPDGMELGDGKDIGKTLGPSRKPGHKLRLLQKGQSSGKRLKQTPGALHSGDRGKKASGVVMTGRECKAGKQLRATTHKPGTLQKRERQYRLEQREDGVTATLETPGLEINSHSAITIRAPGIQNDMGDMFYHEDVTPGNISAPFGEGPSFDLSLTQSIWELR</sequence>
<evidence type="ECO:0000256" key="7">
    <source>
        <dbReference type="ARBA" id="ARBA00023180"/>
    </source>
</evidence>
<evidence type="ECO:0000256" key="4">
    <source>
        <dbReference type="ARBA" id="ARBA00022737"/>
    </source>
</evidence>
<dbReference type="PANTHER" id="PTHR19331:SF465">
    <property type="entry name" value="EGG PEPTIDE SPERACT RECEPTOR"/>
    <property type="match status" value="1"/>
</dbReference>
<evidence type="ECO:0000256" key="5">
    <source>
        <dbReference type="ARBA" id="ARBA00023136"/>
    </source>
</evidence>
<dbReference type="InterPro" id="IPR036772">
    <property type="entry name" value="SRCR-like_dom_sf"/>
</dbReference>
<protein>
    <recommendedName>
        <fullName evidence="15">Ig-like domain-containing protein</fullName>
    </recommendedName>
</protein>
<dbReference type="Pfam" id="PF13895">
    <property type="entry name" value="Ig_2"/>
    <property type="match status" value="1"/>
</dbReference>
<organism evidence="13 14">
    <name type="scientific">Balaenoptera physalus</name>
    <name type="common">Fin whale</name>
    <name type="synonym">Balaena physalus</name>
    <dbReference type="NCBI Taxonomy" id="9770"/>
    <lineage>
        <taxon>Eukaryota</taxon>
        <taxon>Metazoa</taxon>
        <taxon>Chordata</taxon>
        <taxon>Craniata</taxon>
        <taxon>Vertebrata</taxon>
        <taxon>Euteleostomi</taxon>
        <taxon>Mammalia</taxon>
        <taxon>Eutheria</taxon>
        <taxon>Laurasiatheria</taxon>
        <taxon>Artiodactyla</taxon>
        <taxon>Whippomorpha</taxon>
        <taxon>Cetacea</taxon>
        <taxon>Mysticeti</taxon>
        <taxon>Balaenopteridae</taxon>
        <taxon>Balaenoptera</taxon>
    </lineage>
</organism>
<dbReference type="Proteomes" id="UP000437017">
    <property type="component" value="Unassembled WGS sequence"/>
</dbReference>
<feature type="domain" description="SRCR" evidence="11">
    <location>
        <begin position="308"/>
        <end position="409"/>
    </location>
</feature>
<dbReference type="InterPro" id="IPR013783">
    <property type="entry name" value="Ig-like_fold"/>
</dbReference>
<comment type="caution">
    <text evidence="9">Lacks conserved residue(s) required for the propagation of feature annotation.</text>
</comment>
<dbReference type="SUPFAM" id="SSF48726">
    <property type="entry name" value="Immunoglobulin"/>
    <property type="match status" value="3"/>
</dbReference>
<dbReference type="OrthoDB" id="10012075at2759"/>
<comment type="subcellular location">
    <subcellularLocation>
        <location evidence="1">Cell membrane</location>
    </subcellularLocation>
</comment>